<reference evidence="3 4" key="2">
    <citation type="journal article" date="2017" name="Genome Biol.">
        <title>New reference genome sequences of hot pepper reveal the massive evolution of plant disease-resistance genes by retroduplication.</title>
        <authorList>
            <person name="Kim S."/>
            <person name="Park J."/>
            <person name="Yeom S.I."/>
            <person name="Kim Y.M."/>
            <person name="Seo E."/>
            <person name="Kim K.T."/>
            <person name="Kim M.S."/>
            <person name="Lee J.M."/>
            <person name="Cheong K."/>
            <person name="Shin H.S."/>
            <person name="Kim S.B."/>
            <person name="Han K."/>
            <person name="Lee J."/>
            <person name="Park M."/>
            <person name="Lee H.A."/>
            <person name="Lee H.Y."/>
            <person name="Lee Y."/>
            <person name="Oh S."/>
            <person name="Lee J.H."/>
            <person name="Choi E."/>
            <person name="Choi E."/>
            <person name="Lee S.E."/>
            <person name="Jeon J."/>
            <person name="Kim H."/>
            <person name="Choi G."/>
            <person name="Song H."/>
            <person name="Lee J."/>
            <person name="Lee S.C."/>
            <person name="Kwon J.K."/>
            <person name="Lee H.Y."/>
            <person name="Koo N."/>
            <person name="Hong Y."/>
            <person name="Kim R.W."/>
            <person name="Kang W.H."/>
            <person name="Huh J.H."/>
            <person name="Kang B.C."/>
            <person name="Yang T.J."/>
            <person name="Lee Y.H."/>
            <person name="Bennetzen J.L."/>
            <person name="Choi D."/>
        </authorList>
    </citation>
    <scope>NUCLEOTIDE SEQUENCE [LARGE SCALE GENOMIC DNA]</scope>
    <source>
        <strain evidence="4">cv. CM334</strain>
    </source>
</reference>
<evidence type="ECO:0000313" key="3">
    <source>
        <dbReference type="EMBL" id="PHT83249.1"/>
    </source>
</evidence>
<protein>
    <submittedName>
        <fullName evidence="3">Uncharacterized protein</fullName>
    </submittedName>
</protein>
<dbReference type="GO" id="GO:0045332">
    <property type="term" value="P:phospholipid translocation"/>
    <property type="evidence" value="ECO:0000318"/>
    <property type="project" value="GO_Central"/>
</dbReference>
<evidence type="ECO:0000313" key="4">
    <source>
        <dbReference type="Proteomes" id="UP000222542"/>
    </source>
</evidence>
<evidence type="ECO:0000256" key="2">
    <source>
        <dbReference type="ARBA" id="ARBA00023157"/>
    </source>
</evidence>
<name>A0A2G2ZMN5_CAPAN</name>
<dbReference type="Proteomes" id="UP000222542">
    <property type="component" value="Unassembled WGS sequence"/>
</dbReference>
<sequence>MGIFCRWYSDKFLKVKWDKEECVIEWKKYRDCLSQHLDDKHLSRFLEADGIVGGANHNDSKSSAGVPK</sequence>
<comment type="similarity">
    <text evidence="1">Belongs to the TRIAP1/MDM35 family.</text>
</comment>
<evidence type="ECO:0000256" key="1">
    <source>
        <dbReference type="ARBA" id="ARBA00006196"/>
    </source>
</evidence>
<dbReference type="Pfam" id="PF05254">
    <property type="entry name" value="UPF0203"/>
    <property type="match status" value="1"/>
</dbReference>
<dbReference type="GO" id="GO:0005634">
    <property type="term" value="C:nucleus"/>
    <property type="evidence" value="ECO:0000318"/>
    <property type="project" value="GO_Central"/>
</dbReference>
<gene>
    <name evidence="3" type="ORF">T459_11692</name>
</gene>
<comment type="caution">
    <text evidence="3">The sequence shown here is derived from an EMBL/GenBank/DDBJ whole genome shotgun (WGS) entry which is preliminary data.</text>
</comment>
<dbReference type="EMBL" id="AYRZ02000004">
    <property type="protein sequence ID" value="PHT83249.1"/>
    <property type="molecule type" value="Genomic_DNA"/>
</dbReference>
<dbReference type="Gramene" id="PHT83249">
    <property type="protein sequence ID" value="PHT83249"/>
    <property type="gene ID" value="T459_11692"/>
</dbReference>
<dbReference type="PANTHER" id="PTHR46403:SF1">
    <property type="entry name" value="TP53-REGULATED INHIBITOR OF APOPTOSIS 1"/>
    <property type="match status" value="1"/>
</dbReference>
<dbReference type="InterPro" id="IPR007918">
    <property type="entry name" value="MDM35_apoptosis"/>
</dbReference>
<dbReference type="AlphaFoldDB" id="A0A2G2ZMN5"/>
<dbReference type="STRING" id="4072.A0A2G2ZMN5"/>
<reference evidence="3 4" key="1">
    <citation type="journal article" date="2014" name="Nat. Genet.">
        <title>Genome sequence of the hot pepper provides insights into the evolution of pungency in Capsicum species.</title>
        <authorList>
            <person name="Kim S."/>
            <person name="Park M."/>
            <person name="Yeom S.I."/>
            <person name="Kim Y.M."/>
            <person name="Lee J.M."/>
            <person name="Lee H.A."/>
            <person name="Seo E."/>
            <person name="Choi J."/>
            <person name="Cheong K."/>
            <person name="Kim K.T."/>
            <person name="Jung K."/>
            <person name="Lee G.W."/>
            <person name="Oh S.K."/>
            <person name="Bae C."/>
            <person name="Kim S.B."/>
            <person name="Lee H.Y."/>
            <person name="Kim S.Y."/>
            <person name="Kim M.S."/>
            <person name="Kang B.C."/>
            <person name="Jo Y.D."/>
            <person name="Yang H.B."/>
            <person name="Jeong H.J."/>
            <person name="Kang W.H."/>
            <person name="Kwon J.K."/>
            <person name="Shin C."/>
            <person name="Lim J.Y."/>
            <person name="Park J.H."/>
            <person name="Huh J.H."/>
            <person name="Kim J.S."/>
            <person name="Kim B.D."/>
            <person name="Cohen O."/>
            <person name="Paran I."/>
            <person name="Suh M.C."/>
            <person name="Lee S.B."/>
            <person name="Kim Y.K."/>
            <person name="Shin Y."/>
            <person name="Noh S.J."/>
            <person name="Park J."/>
            <person name="Seo Y.S."/>
            <person name="Kwon S.Y."/>
            <person name="Kim H.A."/>
            <person name="Park J.M."/>
            <person name="Kim H.J."/>
            <person name="Choi S.B."/>
            <person name="Bosland P.W."/>
            <person name="Reeves G."/>
            <person name="Jo S.H."/>
            <person name="Lee B.W."/>
            <person name="Cho H.T."/>
            <person name="Choi H.S."/>
            <person name="Lee M.S."/>
            <person name="Yu Y."/>
            <person name="Do Choi Y."/>
            <person name="Park B.S."/>
            <person name="van Deynze A."/>
            <person name="Ashrafi H."/>
            <person name="Hill T."/>
            <person name="Kim W.T."/>
            <person name="Pai H.S."/>
            <person name="Ahn H.K."/>
            <person name="Yeam I."/>
            <person name="Giovannoni J.J."/>
            <person name="Rose J.K."/>
            <person name="Sorensen I."/>
            <person name="Lee S.J."/>
            <person name="Kim R.W."/>
            <person name="Choi I.Y."/>
            <person name="Choi B.S."/>
            <person name="Lim J.S."/>
            <person name="Lee Y.H."/>
            <person name="Choi D."/>
        </authorList>
    </citation>
    <scope>NUCLEOTIDE SEQUENCE [LARGE SCALE GENOMIC DNA]</scope>
    <source>
        <strain evidence="4">cv. CM334</strain>
    </source>
</reference>
<keyword evidence="4" id="KW-1185">Reference proteome</keyword>
<keyword evidence="2" id="KW-1015">Disulfide bond</keyword>
<dbReference type="GO" id="GO:0005758">
    <property type="term" value="C:mitochondrial intermembrane space"/>
    <property type="evidence" value="ECO:0000318"/>
    <property type="project" value="GO_Central"/>
</dbReference>
<organism evidence="3 4">
    <name type="scientific">Capsicum annuum</name>
    <name type="common">Capsicum pepper</name>
    <dbReference type="NCBI Taxonomy" id="4072"/>
    <lineage>
        <taxon>Eukaryota</taxon>
        <taxon>Viridiplantae</taxon>
        <taxon>Streptophyta</taxon>
        <taxon>Embryophyta</taxon>
        <taxon>Tracheophyta</taxon>
        <taxon>Spermatophyta</taxon>
        <taxon>Magnoliopsida</taxon>
        <taxon>eudicotyledons</taxon>
        <taxon>Gunneridae</taxon>
        <taxon>Pentapetalae</taxon>
        <taxon>asterids</taxon>
        <taxon>lamiids</taxon>
        <taxon>Solanales</taxon>
        <taxon>Solanaceae</taxon>
        <taxon>Solanoideae</taxon>
        <taxon>Capsiceae</taxon>
        <taxon>Capsicum</taxon>
    </lineage>
</organism>
<accession>A0A2G2ZMN5</accession>
<proteinExistence type="inferred from homology"/>
<dbReference type="GO" id="GO:0120009">
    <property type="term" value="P:intermembrane lipid transfer"/>
    <property type="evidence" value="ECO:0007669"/>
    <property type="project" value="GOC"/>
</dbReference>
<dbReference type="PANTHER" id="PTHR46403">
    <property type="entry name" value="TP53-REGULATED INHIBITOR OF APOPTOSIS 1"/>
    <property type="match status" value="1"/>
</dbReference>